<dbReference type="Gene3D" id="2.10.260.10">
    <property type="match status" value="1"/>
</dbReference>
<proteinExistence type="predicted"/>
<gene>
    <name evidence="3" type="ORF">Dthio_PD3793</name>
</gene>
<evidence type="ECO:0000259" key="2">
    <source>
        <dbReference type="PROSITE" id="PS51740"/>
    </source>
</evidence>
<dbReference type="GO" id="GO:0003677">
    <property type="term" value="F:DNA binding"/>
    <property type="evidence" value="ECO:0007669"/>
    <property type="project" value="UniProtKB-UniRule"/>
</dbReference>
<feature type="domain" description="SpoVT-AbrB" evidence="2">
    <location>
        <begin position="5"/>
        <end position="50"/>
    </location>
</feature>
<comment type="caution">
    <text evidence="3">The sequence shown here is derived from an EMBL/GenBank/DDBJ whole genome shotgun (WGS) entry which is preliminary data.</text>
</comment>
<dbReference type="eggNOG" id="COG2002">
    <property type="taxonomic scope" value="Bacteria"/>
</dbReference>
<name>D6SKC4_9BACT</name>
<dbReference type="PROSITE" id="PS51740">
    <property type="entry name" value="SPOVT_ABRB"/>
    <property type="match status" value="1"/>
</dbReference>
<dbReference type="EMBL" id="ACJN02000001">
    <property type="protein sequence ID" value="EFI36327.1"/>
    <property type="molecule type" value="Genomic_DNA"/>
</dbReference>
<keyword evidence="1" id="KW-0238">DNA-binding</keyword>
<dbReference type="InterPro" id="IPR037914">
    <property type="entry name" value="SpoVT-AbrB_sf"/>
</dbReference>
<dbReference type="AlphaFoldDB" id="D6SKC4"/>
<dbReference type="Pfam" id="PF04014">
    <property type="entry name" value="MazE_antitoxin"/>
    <property type="match status" value="1"/>
</dbReference>
<dbReference type="OrthoDB" id="9810885at2"/>
<dbReference type="NCBIfam" id="TIGR01439">
    <property type="entry name" value="lp_hng_hel_AbrB"/>
    <property type="match status" value="1"/>
</dbReference>
<keyword evidence="4" id="KW-1185">Reference proteome</keyword>
<evidence type="ECO:0000256" key="1">
    <source>
        <dbReference type="PROSITE-ProRule" id="PRU01076"/>
    </source>
</evidence>
<dbReference type="InterPro" id="IPR007159">
    <property type="entry name" value="SpoVT-AbrB_dom"/>
</dbReference>
<dbReference type="SUPFAM" id="SSF89447">
    <property type="entry name" value="AbrB/MazE/MraZ-like"/>
    <property type="match status" value="1"/>
</dbReference>
<reference evidence="3" key="1">
    <citation type="submission" date="2010-05" db="EMBL/GenBank/DDBJ databases">
        <title>The draft genome of Desulfonatronospira thiodismutans ASO3-1.</title>
        <authorList>
            <consortium name="US DOE Joint Genome Institute (JGI-PGF)"/>
            <person name="Lucas S."/>
            <person name="Copeland A."/>
            <person name="Lapidus A."/>
            <person name="Cheng J.-F."/>
            <person name="Bruce D."/>
            <person name="Goodwin L."/>
            <person name="Pitluck S."/>
            <person name="Chertkov O."/>
            <person name="Brettin T."/>
            <person name="Detter J.C."/>
            <person name="Han C."/>
            <person name="Land M.L."/>
            <person name="Hauser L."/>
            <person name="Kyrpides N."/>
            <person name="Mikhailova N."/>
            <person name="Muyzer G."/>
            <person name="Woyke T."/>
        </authorList>
    </citation>
    <scope>NUCLEOTIDE SEQUENCE [LARGE SCALE GENOMIC DNA]</scope>
    <source>
        <strain evidence="3">ASO3-1</strain>
    </source>
</reference>
<protein>
    <submittedName>
        <fullName evidence="3">Transcriptional regulator, AbrB family</fullName>
    </submittedName>
</protein>
<organism evidence="3 4">
    <name type="scientific">Desulfonatronospira thiodismutans ASO3-1</name>
    <dbReference type="NCBI Taxonomy" id="555779"/>
    <lineage>
        <taxon>Bacteria</taxon>
        <taxon>Pseudomonadati</taxon>
        <taxon>Thermodesulfobacteriota</taxon>
        <taxon>Desulfovibrionia</taxon>
        <taxon>Desulfovibrionales</taxon>
        <taxon>Desulfonatronovibrionaceae</taxon>
        <taxon>Desulfonatronospira</taxon>
    </lineage>
</organism>
<sequence length="104" mass="11374">MTTIREMATMSSKGQVTLPKAIRKALNIDAGSRLAFTLRGNEIVISPEDEHNDPAVASFLNLLEQDIAHGRHVSVLPDDLVKSLVTALEYDQGHDQEISGDVHL</sequence>
<evidence type="ECO:0000313" key="4">
    <source>
        <dbReference type="Proteomes" id="UP000005496"/>
    </source>
</evidence>
<evidence type="ECO:0000313" key="3">
    <source>
        <dbReference type="EMBL" id="EFI36327.1"/>
    </source>
</evidence>
<dbReference type="Proteomes" id="UP000005496">
    <property type="component" value="Unassembled WGS sequence"/>
</dbReference>
<dbReference type="RefSeq" id="WP_008869446.1">
    <property type="nucleotide sequence ID" value="NZ_ACJN02000001.1"/>
</dbReference>
<accession>D6SKC4</accession>
<dbReference type="SMART" id="SM00966">
    <property type="entry name" value="SpoVT_AbrB"/>
    <property type="match status" value="1"/>
</dbReference>